<reference evidence="1" key="1">
    <citation type="submission" date="2020-01" db="EMBL/GenBank/DDBJ databases">
        <title>Genome sequence of Kobresia littledalei, the first chromosome-level genome in the family Cyperaceae.</title>
        <authorList>
            <person name="Qu G."/>
        </authorList>
    </citation>
    <scope>NUCLEOTIDE SEQUENCE</scope>
    <source>
        <strain evidence="1">C.B.Clarke</strain>
        <tissue evidence="1">Leaf</tissue>
    </source>
</reference>
<evidence type="ECO:0000313" key="1">
    <source>
        <dbReference type="EMBL" id="KAF3338583.1"/>
    </source>
</evidence>
<gene>
    <name evidence="1" type="ORF">FCM35_KLT17420</name>
</gene>
<dbReference type="InterPro" id="IPR004926">
    <property type="entry name" value="LEA_3a"/>
</dbReference>
<dbReference type="Pfam" id="PF03242">
    <property type="entry name" value="LEA_3a"/>
    <property type="match status" value="1"/>
</dbReference>
<proteinExistence type="predicted"/>
<dbReference type="PANTHER" id="PTHR33509:SF21">
    <property type="entry name" value="OS02G0564600 PROTEIN"/>
    <property type="match status" value="1"/>
</dbReference>
<dbReference type="EMBL" id="SWLB01000005">
    <property type="protein sequence ID" value="KAF3338583.1"/>
    <property type="molecule type" value="Genomic_DNA"/>
</dbReference>
<dbReference type="PANTHER" id="PTHR33509">
    <property type="entry name" value="LATE EMBRYOGENIS ABUNDANT PROTEIN 2-RELATED"/>
    <property type="match status" value="1"/>
</dbReference>
<dbReference type="Proteomes" id="UP000623129">
    <property type="component" value="Unassembled WGS sequence"/>
</dbReference>
<accession>A0A833REX8</accession>
<dbReference type="OrthoDB" id="780319at2759"/>
<comment type="caution">
    <text evidence="1">The sequence shown here is derived from an EMBL/GenBank/DDBJ whole genome shotgun (WGS) entry which is preliminary data.</text>
</comment>
<dbReference type="AlphaFoldDB" id="A0A833REX8"/>
<organism evidence="1 2">
    <name type="scientific">Carex littledalei</name>
    <dbReference type="NCBI Taxonomy" id="544730"/>
    <lineage>
        <taxon>Eukaryota</taxon>
        <taxon>Viridiplantae</taxon>
        <taxon>Streptophyta</taxon>
        <taxon>Embryophyta</taxon>
        <taxon>Tracheophyta</taxon>
        <taxon>Spermatophyta</taxon>
        <taxon>Magnoliopsida</taxon>
        <taxon>Liliopsida</taxon>
        <taxon>Poales</taxon>
        <taxon>Cyperaceae</taxon>
        <taxon>Cyperoideae</taxon>
        <taxon>Cariceae</taxon>
        <taxon>Carex</taxon>
        <taxon>Carex subgen. Euthyceras</taxon>
    </lineage>
</organism>
<evidence type="ECO:0000313" key="2">
    <source>
        <dbReference type="Proteomes" id="UP000623129"/>
    </source>
</evidence>
<name>A0A833REX8_9POAL</name>
<keyword evidence="2" id="KW-1185">Reference proteome</keyword>
<sequence>MSGVNKIISLGRAKAAAATRTQISRPLPATTEVVKSVTASETVTTMPKQEVSWMRDPKTGYWAPEDSFDAIDVAELRAHLLSMKK</sequence>
<protein>
    <submittedName>
        <fullName evidence="1">Late embryogenesis abundant protein</fullName>
    </submittedName>
</protein>